<dbReference type="SMART" id="SM00965">
    <property type="entry name" value="STN"/>
    <property type="match status" value="1"/>
</dbReference>
<dbReference type="EMBL" id="JAOCKX010000006">
    <property type="protein sequence ID" value="MDH2130652.1"/>
    <property type="molecule type" value="Genomic_DNA"/>
</dbReference>
<dbReference type="InterPro" id="IPR039426">
    <property type="entry name" value="TonB-dep_rcpt-like"/>
</dbReference>
<keyword evidence="2 4" id="KW-0472">Membrane</keyword>
<dbReference type="PANTHER" id="PTHR47234">
    <property type="match status" value="1"/>
</dbReference>
<dbReference type="Pfam" id="PF00593">
    <property type="entry name" value="TonB_dep_Rec_b-barrel"/>
    <property type="match status" value="1"/>
</dbReference>
<evidence type="ECO:0000256" key="1">
    <source>
        <dbReference type="ARBA" id="ARBA00022448"/>
    </source>
</evidence>
<keyword evidence="1 4" id="KW-0813">Transport</keyword>
<keyword evidence="4" id="KW-1134">Transmembrane beta strand</keyword>
<evidence type="ECO:0000313" key="8">
    <source>
        <dbReference type="EMBL" id="MDH2130652.1"/>
    </source>
</evidence>
<dbReference type="AlphaFoldDB" id="A0AA42WUY2"/>
<keyword evidence="6" id="KW-0732">Signal</keyword>
<keyword evidence="8" id="KW-0675">Receptor</keyword>
<keyword evidence="4" id="KW-0812">Transmembrane</keyword>
<sequence length="860" mass="92314">MKEFGRWAVGSMFAPALMGMATPALAAPEQKLEWNLGRQDLDGALRAIGRSSRREIIFRPEEVKGWQAPPLNGTYTALEAVETVLRGTRLTAVERDGTILIRQRFSAASDEAVTSGENIVVTGSRIRGAPSTSPVTIITRNDAQQLGHMDLGQVVRDLPQNFAGGQNPTIAAGGQGGFTNVSGSSALNLRGLGPDASLTLINGHRVAFDAISQGIDISAIPLAAIERLDVVADGASALYGSDAVAGVANVVLRRSVDGVETSARFGTATDGGAATQQYNIVGGSSWRSGGFMIAADYQDSTEISAQQRSYTSNVAPDTTLIPSQDQISLVMAGHQSITESIGFEIDAHYMRRSTSRCLIGVVATSCAAQGSVVKSTADGWSVSPALKAHLPFGWDIRLSGTYSRSDTDVVTRIFSAGTEIVRALPNYSNELKSIELGAEGALFALPGGEARLAVGLGFRSNNLAVDSRRIAAGVESTTEAVSENRKVGFAYGELFLPLISSGNAVPFVDKLHLIGALRYEDHQDIDRVATPKIGMVYSPIRGLEFKGNWGRSFKAPNLYQTAMLSNAQLLSASEFDPTPSNGFPVLYLFGGNKDLKPERATTWSVSVALTPEAMEGFKAEVSYFNTRYYNRVGSPIVEFTRLFDSAYNQYTRLDPTAAEVLDAVNGITGVFQNFTDGAFDPSSVSAIVQDYLQNISVQKLEGVDFSAAYTHDFQQYGRATLNGSASYLNSTREVIPGLPLVEQAGIIFTPPHWRARINANWQKDNVDLSATVNYVGETNDNRFEPTVTVGSFTTVDAVATIRSNSGSGIFANVEWQVGMQNLFNTKPPTIRANRAAQVLVDSVNHSLYGRTASITLRKSW</sequence>
<dbReference type="PROSITE" id="PS52016">
    <property type="entry name" value="TONB_DEPENDENT_REC_3"/>
    <property type="match status" value="1"/>
</dbReference>
<evidence type="ECO:0000256" key="2">
    <source>
        <dbReference type="ARBA" id="ARBA00023136"/>
    </source>
</evidence>
<dbReference type="Pfam" id="PF07715">
    <property type="entry name" value="Plug"/>
    <property type="match status" value="1"/>
</dbReference>
<evidence type="ECO:0000259" key="7">
    <source>
        <dbReference type="SMART" id="SM00965"/>
    </source>
</evidence>
<dbReference type="CDD" id="cd01347">
    <property type="entry name" value="ligand_gated_channel"/>
    <property type="match status" value="1"/>
</dbReference>
<evidence type="ECO:0000313" key="9">
    <source>
        <dbReference type="Proteomes" id="UP001162318"/>
    </source>
</evidence>
<organism evidence="8 9">
    <name type="scientific">Sphingobium yanoikuyae</name>
    <name type="common">Sphingomonas yanoikuyae</name>
    <dbReference type="NCBI Taxonomy" id="13690"/>
    <lineage>
        <taxon>Bacteria</taxon>
        <taxon>Pseudomonadati</taxon>
        <taxon>Pseudomonadota</taxon>
        <taxon>Alphaproteobacteria</taxon>
        <taxon>Sphingomonadales</taxon>
        <taxon>Sphingomonadaceae</taxon>
        <taxon>Sphingobium</taxon>
    </lineage>
</organism>
<dbReference type="PANTHER" id="PTHR47234:SF3">
    <property type="entry name" value="SECRETIN_TONB SHORT N-TERMINAL DOMAIN-CONTAINING PROTEIN"/>
    <property type="match status" value="1"/>
</dbReference>
<dbReference type="InterPro" id="IPR012910">
    <property type="entry name" value="Plug_dom"/>
</dbReference>
<name>A0AA42WUY2_SPHYA</name>
<dbReference type="Proteomes" id="UP001162318">
    <property type="component" value="Unassembled WGS sequence"/>
</dbReference>
<dbReference type="Pfam" id="PF07660">
    <property type="entry name" value="STN"/>
    <property type="match status" value="1"/>
</dbReference>
<dbReference type="InterPro" id="IPR011662">
    <property type="entry name" value="Secretin/TonB_short_N"/>
</dbReference>
<protein>
    <submittedName>
        <fullName evidence="8">TonB-dependent receptor</fullName>
    </submittedName>
</protein>
<feature type="domain" description="Secretin/TonB short N-terminal" evidence="7">
    <location>
        <begin position="54"/>
        <end position="104"/>
    </location>
</feature>
<proteinExistence type="inferred from homology"/>
<comment type="similarity">
    <text evidence="4 5">Belongs to the TonB-dependent receptor family.</text>
</comment>
<comment type="caution">
    <text evidence="8">The sequence shown here is derived from an EMBL/GenBank/DDBJ whole genome shotgun (WGS) entry which is preliminary data.</text>
</comment>
<reference evidence="8" key="1">
    <citation type="submission" date="2022-09" db="EMBL/GenBank/DDBJ databases">
        <title>Intensive care unit water sources are persistently colonized with multi-drug resistant bacteria and are the site of extensive horizontal gene transfer of antibiotic resistance genes.</title>
        <authorList>
            <person name="Diorio-Toth L."/>
        </authorList>
    </citation>
    <scope>NUCLEOTIDE SEQUENCE</scope>
    <source>
        <strain evidence="8">GD03659</strain>
    </source>
</reference>
<keyword evidence="3 4" id="KW-0998">Cell outer membrane</keyword>
<dbReference type="RefSeq" id="WP_216313480.1">
    <property type="nucleotide sequence ID" value="NZ_JAOCKX010000006.1"/>
</dbReference>
<evidence type="ECO:0000256" key="4">
    <source>
        <dbReference type="PROSITE-ProRule" id="PRU01360"/>
    </source>
</evidence>
<dbReference type="InterPro" id="IPR000531">
    <property type="entry name" value="Beta-barrel_TonB"/>
</dbReference>
<evidence type="ECO:0000256" key="5">
    <source>
        <dbReference type="RuleBase" id="RU003357"/>
    </source>
</evidence>
<feature type="chain" id="PRO_5041465218" evidence="6">
    <location>
        <begin position="27"/>
        <end position="860"/>
    </location>
</feature>
<gene>
    <name evidence="8" type="ORF">N5J77_05910</name>
</gene>
<comment type="subcellular location">
    <subcellularLocation>
        <location evidence="4">Cell outer membrane</location>
        <topology evidence="4">Multi-pass membrane protein</topology>
    </subcellularLocation>
</comment>
<evidence type="ECO:0000256" key="3">
    <source>
        <dbReference type="ARBA" id="ARBA00023237"/>
    </source>
</evidence>
<feature type="signal peptide" evidence="6">
    <location>
        <begin position="1"/>
        <end position="26"/>
    </location>
</feature>
<keyword evidence="5" id="KW-0798">TonB box</keyword>
<dbReference type="GO" id="GO:0009279">
    <property type="term" value="C:cell outer membrane"/>
    <property type="evidence" value="ECO:0007669"/>
    <property type="project" value="UniProtKB-SubCell"/>
</dbReference>
<evidence type="ECO:0000256" key="6">
    <source>
        <dbReference type="SAM" id="SignalP"/>
    </source>
</evidence>
<accession>A0AA42WUY2</accession>